<dbReference type="Proteomes" id="UP000276133">
    <property type="component" value="Unassembled WGS sequence"/>
</dbReference>
<gene>
    <name evidence="1" type="ORF">BpHYR1_016125</name>
</gene>
<protein>
    <submittedName>
        <fullName evidence="1">Uncharacterized protein</fullName>
    </submittedName>
</protein>
<name>A0A3M7QRF9_BRAPC</name>
<evidence type="ECO:0000313" key="2">
    <source>
        <dbReference type="Proteomes" id="UP000276133"/>
    </source>
</evidence>
<reference evidence="1 2" key="1">
    <citation type="journal article" date="2018" name="Sci. Rep.">
        <title>Genomic signatures of local adaptation to the degree of environmental predictability in rotifers.</title>
        <authorList>
            <person name="Franch-Gras L."/>
            <person name="Hahn C."/>
            <person name="Garcia-Roger E.M."/>
            <person name="Carmona M.J."/>
            <person name="Serra M."/>
            <person name="Gomez A."/>
        </authorList>
    </citation>
    <scope>NUCLEOTIDE SEQUENCE [LARGE SCALE GENOMIC DNA]</scope>
    <source>
        <strain evidence="1">HYR1</strain>
    </source>
</reference>
<sequence length="134" mass="15174">MMQAYNSDVVHLKILAKFELSFGSFDSKKEKLIKSAQAEQFSNLFISQPKTKNFPSTILSHIGQYPLYKPKNPSFLTVKTKQCHDERSICRLTHNPSLNQISRGPHRCCHKTGQNARHGMNFVAKSPRLTSAAL</sequence>
<accession>A0A3M7QRF9</accession>
<evidence type="ECO:0000313" key="1">
    <source>
        <dbReference type="EMBL" id="RNA13548.1"/>
    </source>
</evidence>
<proteinExistence type="predicted"/>
<comment type="caution">
    <text evidence="1">The sequence shown here is derived from an EMBL/GenBank/DDBJ whole genome shotgun (WGS) entry which is preliminary data.</text>
</comment>
<keyword evidence="2" id="KW-1185">Reference proteome</keyword>
<dbReference type="EMBL" id="REGN01005381">
    <property type="protein sequence ID" value="RNA13548.1"/>
    <property type="molecule type" value="Genomic_DNA"/>
</dbReference>
<dbReference type="AlphaFoldDB" id="A0A3M7QRF9"/>
<organism evidence="1 2">
    <name type="scientific">Brachionus plicatilis</name>
    <name type="common">Marine rotifer</name>
    <name type="synonym">Brachionus muelleri</name>
    <dbReference type="NCBI Taxonomy" id="10195"/>
    <lineage>
        <taxon>Eukaryota</taxon>
        <taxon>Metazoa</taxon>
        <taxon>Spiralia</taxon>
        <taxon>Gnathifera</taxon>
        <taxon>Rotifera</taxon>
        <taxon>Eurotatoria</taxon>
        <taxon>Monogononta</taxon>
        <taxon>Pseudotrocha</taxon>
        <taxon>Ploima</taxon>
        <taxon>Brachionidae</taxon>
        <taxon>Brachionus</taxon>
    </lineage>
</organism>